<feature type="region of interest" description="Disordered" evidence="1">
    <location>
        <begin position="1"/>
        <end position="79"/>
    </location>
</feature>
<dbReference type="Proteomes" id="UP000054516">
    <property type="component" value="Unassembled WGS sequence"/>
</dbReference>
<reference evidence="2" key="1">
    <citation type="submission" date="2016-03" db="EMBL/GenBank/DDBJ databases">
        <title>Draft genome sequence of Rosellinia necatrix.</title>
        <authorList>
            <person name="Kanematsu S."/>
        </authorList>
    </citation>
    <scope>NUCLEOTIDE SEQUENCE [LARGE SCALE GENOMIC DNA]</scope>
    <source>
        <strain evidence="2">W97</strain>
    </source>
</reference>
<dbReference type="OrthoDB" id="4726550at2759"/>
<keyword evidence="3" id="KW-1185">Reference proteome</keyword>
<proteinExistence type="predicted"/>
<feature type="compositionally biased region" description="Basic and acidic residues" evidence="1">
    <location>
        <begin position="67"/>
        <end position="79"/>
    </location>
</feature>
<dbReference type="AlphaFoldDB" id="A0A1W2TK15"/>
<evidence type="ECO:0000256" key="1">
    <source>
        <dbReference type="SAM" id="MobiDB-lite"/>
    </source>
</evidence>
<dbReference type="EMBL" id="DF977515">
    <property type="protein sequence ID" value="GAP88576.1"/>
    <property type="molecule type" value="Genomic_DNA"/>
</dbReference>
<sequence>MSDTTLNQNQGVAAKDAEQSTAETVPANDASTTEHNTDPTAAQDKGQQQTGTGPKALLSHYRGMPRQWEKNLQPKKDGE</sequence>
<accession>A0A1W2TK15</accession>
<protein>
    <submittedName>
        <fullName evidence="2">Uncharacterized protein</fullName>
    </submittedName>
</protein>
<name>A0A1W2TK15_ROSNE</name>
<evidence type="ECO:0000313" key="2">
    <source>
        <dbReference type="EMBL" id="GAP88576.1"/>
    </source>
</evidence>
<evidence type="ECO:0000313" key="3">
    <source>
        <dbReference type="Proteomes" id="UP000054516"/>
    </source>
</evidence>
<feature type="compositionally biased region" description="Polar residues" evidence="1">
    <location>
        <begin position="19"/>
        <end position="52"/>
    </location>
</feature>
<feature type="compositionally biased region" description="Polar residues" evidence="1">
    <location>
        <begin position="1"/>
        <end position="11"/>
    </location>
</feature>
<gene>
    <name evidence="2" type="ORF">SAMD00023353_7000510</name>
</gene>
<organism evidence="2">
    <name type="scientific">Rosellinia necatrix</name>
    <name type="common">White root-rot fungus</name>
    <dbReference type="NCBI Taxonomy" id="77044"/>
    <lineage>
        <taxon>Eukaryota</taxon>
        <taxon>Fungi</taxon>
        <taxon>Dikarya</taxon>
        <taxon>Ascomycota</taxon>
        <taxon>Pezizomycotina</taxon>
        <taxon>Sordariomycetes</taxon>
        <taxon>Xylariomycetidae</taxon>
        <taxon>Xylariales</taxon>
        <taxon>Xylariaceae</taxon>
        <taxon>Rosellinia</taxon>
    </lineage>
</organism>